<dbReference type="SUPFAM" id="SSF51905">
    <property type="entry name" value="FAD/NAD(P)-binding domain"/>
    <property type="match status" value="1"/>
</dbReference>
<dbReference type="Pfam" id="PF04820">
    <property type="entry name" value="Trp_halogenase"/>
    <property type="match status" value="1"/>
</dbReference>
<dbReference type="InterPro" id="IPR033856">
    <property type="entry name" value="Trp_halogen"/>
</dbReference>
<proteinExistence type="predicted"/>
<accession>A0A290XEJ6</accession>
<keyword evidence="2" id="KW-0274">FAD</keyword>
<evidence type="ECO:0000256" key="2">
    <source>
        <dbReference type="PIRSR" id="PIRSR011396-2"/>
    </source>
</evidence>
<dbReference type="OrthoDB" id="462203at2"/>
<dbReference type="KEGG" id="lum:CNR27_08975"/>
<gene>
    <name evidence="3" type="ORF">CNR27_08975</name>
</gene>
<dbReference type="PANTHER" id="PTHR43747">
    <property type="entry name" value="FAD-BINDING PROTEIN"/>
    <property type="match status" value="1"/>
</dbReference>
<organism evidence="3 4">
    <name type="scientific">Luteimonas chenhongjianii</name>
    <dbReference type="NCBI Taxonomy" id="2006110"/>
    <lineage>
        <taxon>Bacteria</taxon>
        <taxon>Pseudomonadati</taxon>
        <taxon>Pseudomonadota</taxon>
        <taxon>Gammaproteobacteria</taxon>
        <taxon>Lysobacterales</taxon>
        <taxon>Lysobacteraceae</taxon>
        <taxon>Luteimonas</taxon>
    </lineage>
</organism>
<keyword evidence="4" id="KW-1185">Reference proteome</keyword>
<dbReference type="EMBL" id="CP023406">
    <property type="protein sequence ID" value="ATD67550.1"/>
    <property type="molecule type" value="Genomic_DNA"/>
</dbReference>
<dbReference type="RefSeq" id="WP_096298082.1">
    <property type="nucleotide sequence ID" value="NZ_CP023406.1"/>
</dbReference>
<dbReference type="PANTHER" id="PTHR43747:SF4">
    <property type="entry name" value="FLAVIN-DEPENDENT TRYPTOPHAN HALOGENASE"/>
    <property type="match status" value="1"/>
</dbReference>
<feature type="binding site" evidence="2">
    <location>
        <position position="334"/>
    </location>
    <ligand>
        <name>FAD</name>
        <dbReference type="ChEBI" id="CHEBI:57692"/>
    </ligand>
</feature>
<dbReference type="GO" id="GO:0000166">
    <property type="term" value="F:nucleotide binding"/>
    <property type="evidence" value="ECO:0007669"/>
    <property type="project" value="UniProtKB-KW"/>
</dbReference>
<keyword evidence="2" id="KW-0547">Nucleotide-binding</keyword>
<feature type="active site" evidence="1">
    <location>
        <position position="84"/>
    </location>
</feature>
<dbReference type="FunFam" id="3.50.50.60:FF:000280">
    <property type="entry name" value="Tryptophan halogenase"/>
    <property type="match status" value="1"/>
</dbReference>
<keyword evidence="2" id="KW-0285">Flavoprotein</keyword>
<reference evidence="4" key="1">
    <citation type="submission" date="2017-09" db="EMBL/GenBank/DDBJ databases">
        <title>Luteimonas liuhanmingii sp.nov., isolated from the intestinal contents of Tibetan Plateau Pika in Yushu, Qinghai Province, China.</title>
        <authorList>
            <person name="Gui Z."/>
        </authorList>
    </citation>
    <scope>NUCLEOTIDE SEQUENCE [LARGE SCALE GENOMIC DNA]</scope>
    <source>
        <strain evidence="4">100111</strain>
    </source>
</reference>
<dbReference type="Proteomes" id="UP000218968">
    <property type="component" value="Chromosome"/>
</dbReference>
<feature type="binding site" evidence="2">
    <location>
        <position position="84"/>
    </location>
    <ligand>
        <name>7-chloro-L-tryptophan</name>
        <dbReference type="ChEBI" id="CHEBI:58713"/>
    </ligand>
</feature>
<dbReference type="InterPro" id="IPR050816">
    <property type="entry name" value="Flavin-dep_Halogenase_NPB"/>
</dbReference>
<evidence type="ECO:0000256" key="1">
    <source>
        <dbReference type="PIRSR" id="PIRSR011396-1"/>
    </source>
</evidence>
<feature type="binding site" evidence="2">
    <location>
        <position position="343"/>
    </location>
    <ligand>
        <name>L-tryptophan</name>
        <dbReference type="ChEBI" id="CHEBI:57912"/>
    </ligand>
</feature>
<dbReference type="PIRSF" id="PIRSF011396">
    <property type="entry name" value="Trp_halogenase"/>
    <property type="match status" value="1"/>
</dbReference>
<feature type="binding site" evidence="2">
    <location>
        <begin position="19"/>
        <end position="22"/>
    </location>
    <ligand>
        <name>FAD</name>
        <dbReference type="ChEBI" id="CHEBI:57692"/>
    </ligand>
</feature>
<dbReference type="AlphaFoldDB" id="A0A290XEJ6"/>
<evidence type="ECO:0000313" key="4">
    <source>
        <dbReference type="Proteomes" id="UP000218968"/>
    </source>
</evidence>
<sequence>MDTAHAAPGRIRKVVIAGGGTAGWLAGCALAHQFRDLLDITLVESDQIGTIGVGESTVPPIRNFHRFLQIDEQEFLRAVAGTFKLSISFEGWGQPGDRYLHPFGPAGQGTWATPFHHFWLDSRRRGMPPSTLADFCLEGVAALADRFSLDTRPQVNYAYHLDAGLYARFLRGIAERHGLVRVEGKIGEVERHAHSGDVAAVVLDDGRRLEGDLFIDCTGFRGLLIEQALETGYEDWSHWLPCDRAIAVQTESARGPVPYTRAIAHEAGWRWQIPLQHRVGNGLVYCSRYLSDDEAQARLMHDMESRPLREPRLVPFRTGRRLRTWNRNVVALGLTSGFVEPLESTSLHLTMSAIVRLIQLFPFEGISPALVDRFNDLGRAEAEHVRDFVILHYHATRRDGPMWAECREMELPASLEQRLRAWRDRAHAWQLGDELFRVDSWAHVLMGQGVQPGPPHPLVRGLGDDALRQLLAGIRAQIAHAAAGMPSQQTFIASYCKAGPGVWSAGMPAPA</sequence>
<dbReference type="InterPro" id="IPR006905">
    <property type="entry name" value="Flavin_halogenase"/>
</dbReference>
<dbReference type="InterPro" id="IPR036188">
    <property type="entry name" value="FAD/NAD-bd_sf"/>
</dbReference>
<evidence type="ECO:0000313" key="3">
    <source>
        <dbReference type="EMBL" id="ATD67550.1"/>
    </source>
</evidence>
<dbReference type="GO" id="GO:0004497">
    <property type="term" value="F:monooxygenase activity"/>
    <property type="evidence" value="ECO:0007669"/>
    <property type="project" value="InterPro"/>
</dbReference>
<protein>
    <submittedName>
        <fullName evidence="3">Tryptophan halogenase</fullName>
    </submittedName>
</protein>
<name>A0A290XEJ6_9GAMM</name>
<dbReference type="Gene3D" id="3.50.50.60">
    <property type="entry name" value="FAD/NAD(P)-binding domain"/>
    <property type="match status" value="1"/>
</dbReference>